<evidence type="ECO:0000256" key="3">
    <source>
        <dbReference type="ARBA" id="ARBA00023163"/>
    </source>
</evidence>
<dbReference type="Gene3D" id="2.60.120.10">
    <property type="entry name" value="Jelly Rolls"/>
    <property type="match status" value="1"/>
</dbReference>
<evidence type="ECO:0000259" key="4">
    <source>
        <dbReference type="PROSITE" id="PS01124"/>
    </source>
</evidence>
<dbReference type="SMART" id="SM00342">
    <property type="entry name" value="HTH_ARAC"/>
    <property type="match status" value="1"/>
</dbReference>
<name>A0ABP7V6Y0_9BACI</name>
<evidence type="ECO:0000256" key="2">
    <source>
        <dbReference type="ARBA" id="ARBA00023125"/>
    </source>
</evidence>
<dbReference type="PANTHER" id="PTHR43280:SF34">
    <property type="entry name" value="ARAC-FAMILY TRANSCRIPTIONAL REGULATOR"/>
    <property type="match status" value="1"/>
</dbReference>
<dbReference type="Proteomes" id="UP001501734">
    <property type="component" value="Unassembled WGS sequence"/>
</dbReference>
<keyword evidence="6" id="KW-1185">Reference proteome</keyword>
<dbReference type="InterPro" id="IPR018060">
    <property type="entry name" value="HTH_AraC"/>
</dbReference>
<keyword evidence="1" id="KW-0805">Transcription regulation</keyword>
<keyword evidence="2" id="KW-0238">DNA-binding</keyword>
<reference evidence="6" key="1">
    <citation type="journal article" date="2019" name="Int. J. Syst. Evol. Microbiol.">
        <title>The Global Catalogue of Microorganisms (GCM) 10K type strain sequencing project: providing services to taxonomists for standard genome sequencing and annotation.</title>
        <authorList>
            <consortium name="The Broad Institute Genomics Platform"/>
            <consortium name="The Broad Institute Genome Sequencing Center for Infectious Disease"/>
            <person name="Wu L."/>
            <person name="Ma J."/>
        </authorList>
    </citation>
    <scope>NUCLEOTIDE SEQUENCE [LARGE SCALE GENOMIC DNA]</scope>
    <source>
        <strain evidence="6">JCM 17250</strain>
    </source>
</reference>
<gene>
    <name evidence="5" type="ORF">GCM10022410_04910</name>
</gene>
<dbReference type="SUPFAM" id="SSF46689">
    <property type="entry name" value="Homeodomain-like"/>
    <property type="match status" value="2"/>
</dbReference>
<keyword evidence="3" id="KW-0804">Transcription</keyword>
<dbReference type="InterPro" id="IPR037923">
    <property type="entry name" value="HTH-like"/>
</dbReference>
<evidence type="ECO:0000256" key="1">
    <source>
        <dbReference type="ARBA" id="ARBA00023015"/>
    </source>
</evidence>
<dbReference type="PROSITE" id="PS01124">
    <property type="entry name" value="HTH_ARAC_FAMILY_2"/>
    <property type="match status" value="1"/>
</dbReference>
<dbReference type="SUPFAM" id="SSF51215">
    <property type="entry name" value="Regulatory protein AraC"/>
    <property type="match status" value="1"/>
</dbReference>
<protein>
    <submittedName>
        <fullName evidence="5">AraC family transcriptional regulator</fullName>
    </submittedName>
</protein>
<comment type="caution">
    <text evidence="5">The sequence shown here is derived from an EMBL/GenBank/DDBJ whole genome shotgun (WGS) entry which is preliminary data.</text>
</comment>
<dbReference type="InterPro" id="IPR014710">
    <property type="entry name" value="RmlC-like_jellyroll"/>
</dbReference>
<evidence type="ECO:0000313" key="6">
    <source>
        <dbReference type="Proteomes" id="UP001501734"/>
    </source>
</evidence>
<dbReference type="PANTHER" id="PTHR43280">
    <property type="entry name" value="ARAC-FAMILY TRANSCRIPTIONAL REGULATOR"/>
    <property type="match status" value="1"/>
</dbReference>
<feature type="domain" description="HTH araC/xylS-type" evidence="4">
    <location>
        <begin position="181"/>
        <end position="278"/>
    </location>
</feature>
<dbReference type="Pfam" id="PF12833">
    <property type="entry name" value="HTH_18"/>
    <property type="match status" value="1"/>
</dbReference>
<accession>A0ABP7V6Y0</accession>
<organism evidence="5 6">
    <name type="scientific">Amphibacillus indicireducens</name>
    <dbReference type="NCBI Taxonomy" id="1076330"/>
    <lineage>
        <taxon>Bacteria</taxon>
        <taxon>Bacillati</taxon>
        <taxon>Bacillota</taxon>
        <taxon>Bacilli</taxon>
        <taxon>Bacillales</taxon>
        <taxon>Bacillaceae</taxon>
        <taxon>Amphibacillus</taxon>
    </lineage>
</organism>
<evidence type="ECO:0000313" key="5">
    <source>
        <dbReference type="EMBL" id="GAA4060872.1"/>
    </source>
</evidence>
<dbReference type="Gene3D" id="1.10.10.60">
    <property type="entry name" value="Homeodomain-like"/>
    <property type="match status" value="2"/>
</dbReference>
<proteinExistence type="predicted"/>
<dbReference type="EMBL" id="BAABDL010000022">
    <property type="protein sequence ID" value="GAA4060872.1"/>
    <property type="molecule type" value="Genomic_DNA"/>
</dbReference>
<dbReference type="Pfam" id="PF02311">
    <property type="entry name" value="AraC_binding"/>
    <property type="match status" value="1"/>
</dbReference>
<dbReference type="RefSeq" id="WP_344909989.1">
    <property type="nucleotide sequence ID" value="NZ_BAABDL010000022.1"/>
</dbReference>
<dbReference type="InterPro" id="IPR009057">
    <property type="entry name" value="Homeodomain-like_sf"/>
</dbReference>
<dbReference type="InterPro" id="IPR003313">
    <property type="entry name" value="AraC-bd"/>
</dbReference>
<sequence>MNQTIELKSNKSFDLDHSVFTSPNNVNTHIHDCYELFYYISGDLTYYIEGHAYQLEPHDLIITNTRELHRVVFNSNSSYERKYIHFKSDYLSAYQTEDYNLLNYIENRKLGHHNKIAAKDVLEQGIDQLWAKIEEAYLAETPESAVLTKTYFIQMLIKINEIFSKSNNKFAEKYKYDEKTIRLLDYLNHNLAKHISLDLLEEKFYANKYYLSHTFKRITGFTVMEYVTYKRIIWAMDLLVMDNPALDVAHTVGFNDYSTFYKAFKKITGTSPRKYLKRN</sequence>